<evidence type="ECO:0000259" key="1">
    <source>
        <dbReference type="Pfam" id="PF01789"/>
    </source>
</evidence>
<dbReference type="Proteomes" id="UP000007264">
    <property type="component" value="Unassembled WGS sequence"/>
</dbReference>
<accession>I0YQK8</accession>
<dbReference type="OrthoDB" id="506760at2759"/>
<dbReference type="AlphaFoldDB" id="I0YQK8"/>
<dbReference type="RefSeq" id="XP_005645221.1">
    <property type="nucleotide sequence ID" value="XM_005645164.1"/>
</dbReference>
<dbReference type="Pfam" id="PF01789">
    <property type="entry name" value="PsbP"/>
    <property type="match status" value="1"/>
</dbReference>
<evidence type="ECO:0000313" key="2">
    <source>
        <dbReference type="EMBL" id="EIE20677.1"/>
    </source>
</evidence>
<dbReference type="GO" id="GO:0015979">
    <property type="term" value="P:photosynthesis"/>
    <property type="evidence" value="ECO:0007669"/>
    <property type="project" value="InterPro"/>
</dbReference>
<dbReference type="KEGG" id="csl:COCSUDRAFT_57245"/>
<dbReference type="STRING" id="574566.I0YQK8"/>
<proteinExistence type="predicted"/>
<name>I0YQK8_COCSC</name>
<dbReference type="SUPFAM" id="SSF55724">
    <property type="entry name" value="Mog1p/PsbP-like"/>
    <property type="match status" value="1"/>
</dbReference>
<dbReference type="GeneID" id="17038656"/>
<dbReference type="InterPro" id="IPR002683">
    <property type="entry name" value="PsbP_C"/>
</dbReference>
<organism evidence="2 3">
    <name type="scientific">Coccomyxa subellipsoidea (strain C-169)</name>
    <name type="common">Green microalga</name>
    <dbReference type="NCBI Taxonomy" id="574566"/>
    <lineage>
        <taxon>Eukaryota</taxon>
        <taxon>Viridiplantae</taxon>
        <taxon>Chlorophyta</taxon>
        <taxon>core chlorophytes</taxon>
        <taxon>Trebouxiophyceae</taxon>
        <taxon>Trebouxiophyceae incertae sedis</taxon>
        <taxon>Coccomyxaceae</taxon>
        <taxon>Coccomyxa</taxon>
        <taxon>Coccomyxa subellipsoidea</taxon>
    </lineage>
</organism>
<sequence>MPGAYGLPQLRGSGEFKLYDDFDQEFVFEYPRSWVGRSNSLRQGVYVSDFNTADKAVVEIFPEPSSADMVLEVVRRAVSPGQEIGGDARLILPDERRIKSETVDIDDMRYTYIRFPSETVTRSGYQIRRKNFAVAAAKGGRVYSLVASARSDQYNAQKEQILQHIQGSFRLRR</sequence>
<keyword evidence="3" id="KW-1185">Reference proteome</keyword>
<protein>
    <recommendedName>
        <fullName evidence="1">PsbP C-terminal domain-containing protein</fullName>
    </recommendedName>
</protein>
<feature type="domain" description="PsbP C-terminal" evidence="1">
    <location>
        <begin position="15"/>
        <end position="170"/>
    </location>
</feature>
<comment type="caution">
    <text evidence="2">The sequence shown here is derived from an EMBL/GenBank/DDBJ whole genome shotgun (WGS) entry which is preliminary data.</text>
</comment>
<dbReference type="GO" id="GO:0005509">
    <property type="term" value="F:calcium ion binding"/>
    <property type="evidence" value="ECO:0007669"/>
    <property type="project" value="InterPro"/>
</dbReference>
<dbReference type="GO" id="GO:0009654">
    <property type="term" value="C:photosystem II oxygen evolving complex"/>
    <property type="evidence" value="ECO:0007669"/>
    <property type="project" value="InterPro"/>
</dbReference>
<evidence type="ECO:0000313" key="3">
    <source>
        <dbReference type="Proteomes" id="UP000007264"/>
    </source>
</evidence>
<dbReference type="EMBL" id="AGSI01000014">
    <property type="protein sequence ID" value="EIE20677.1"/>
    <property type="molecule type" value="Genomic_DNA"/>
</dbReference>
<dbReference type="InterPro" id="IPR016123">
    <property type="entry name" value="Mog1/PsbP_a/b/a-sand"/>
</dbReference>
<dbReference type="Gene3D" id="3.40.1000.10">
    <property type="entry name" value="Mog1/PsbP, alpha/beta/alpha sandwich"/>
    <property type="match status" value="1"/>
</dbReference>
<gene>
    <name evidence="2" type="ORF">COCSUDRAFT_57245</name>
</gene>
<reference evidence="2 3" key="1">
    <citation type="journal article" date="2012" name="Genome Biol.">
        <title>The genome of the polar eukaryotic microalga coccomyxa subellipsoidea reveals traits of cold adaptation.</title>
        <authorList>
            <person name="Blanc G."/>
            <person name="Agarkova I."/>
            <person name="Grimwood J."/>
            <person name="Kuo A."/>
            <person name="Brueggeman A."/>
            <person name="Dunigan D."/>
            <person name="Gurnon J."/>
            <person name="Ladunga I."/>
            <person name="Lindquist E."/>
            <person name="Lucas S."/>
            <person name="Pangilinan J."/>
            <person name="Proschold T."/>
            <person name="Salamov A."/>
            <person name="Schmutz J."/>
            <person name="Weeks D."/>
            <person name="Yamada T."/>
            <person name="Claverie J.M."/>
            <person name="Grigoriev I."/>
            <person name="Van Etten J."/>
            <person name="Lomsadze A."/>
            <person name="Borodovsky M."/>
        </authorList>
    </citation>
    <scope>NUCLEOTIDE SEQUENCE [LARGE SCALE GENOMIC DNA]</scope>
    <source>
        <strain evidence="2 3">C-169</strain>
    </source>
</reference>
<dbReference type="GO" id="GO:0019898">
    <property type="term" value="C:extrinsic component of membrane"/>
    <property type="evidence" value="ECO:0007669"/>
    <property type="project" value="InterPro"/>
</dbReference>